<keyword evidence="15" id="KW-1185">Reference proteome</keyword>
<dbReference type="Proteomes" id="UP000000254">
    <property type="component" value="Chromosome"/>
</dbReference>
<dbReference type="KEGG" id="smr:Smar_0069"/>
<organism evidence="14 15">
    <name type="scientific">Staphylothermus marinus (strain ATCC 43588 / DSM 3639 / JCM 9404 / F1)</name>
    <dbReference type="NCBI Taxonomy" id="399550"/>
    <lineage>
        <taxon>Archaea</taxon>
        <taxon>Thermoproteota</taxon>
        <taxon>Thermoprotei</taxon>
        <taxon>Desulfurococcales</taxon>
        <taxon>Desulfurococcaceae</taxon>
        <taxon>Staphylothermus</taxon>
    </lineage>
</organism>
<reference evidence="15" key="1">
    <citation type="journal article" date="2009" name="BMC Genomics">
        <title>The complete genome sequence of Staphylothermus marinus reveals differences in sulfur metabolism among heterotrophic Crenarchaeota.</title>
        <authorList>
            <person name="Anderson I.J."/>
            <person name="Dharmarajan L."/>
            <person name="Rodriguez J."/>
            <person name="Hooper S."/>
            <person name="Porat I."/>
            <person name="Ulrich L.E."/>
            <person name="Elkins J.G."/>
            <person name="Mavromatis K."/>
            <person name="Sun H."/>
            <person name="Land M."/>
            <person name="Lapidus A."/>
            <person name="Lucas S."/>
            <person name="Barry K."/>
            <person name="Huber H."/>
            <person name="Zhulin I.B."/>
            <person name="Whitman W.B."/>
            <person name="Mukhopadhyay B."/>
            <person name="Woese C."/>
            <person name="Bristow J."/>
            <person name="Kyrpides N."/>
        </authorList>
    </citation>
    <scope>NUCLEOTIDE SEQUENCE [LARGE SCALE GENOMIC DNA]</scope>
    <source>
        <strain evidence="15">ATCC 43588 / DSM 3639 / JCM 9404 / F1</strain>
    </source>
</reference>
<dbReference type="eggNOG" id="arCOG04173">
    <property type="taxonomic scope" value="Archaea"/>
</dbReference>
<feature type="binding site" evidence="12">
    <location>
        <position position="93"/>
    </location>
    <ligand>
        <name>Zn(2+)</name>
        <dbReference type="ChEBI" id="CHEBI:29105"/>
        <note>catalytic</note>
    </ligand>
</feature>
<evidence type="ECO:0000259" key="13">
    <source>
        <dbReference type="PROSITE" id="PS51747"/>
    </source>
</evidence>
<dbReference type="RefSeq" id="WP_011838373.1">
    <property type="nucleotide sequence ID" value="NC_009033.1"/>
</dbReference>
<accession>A3DKM2</accession>
<dbReference type="PANTHER" id="PTHR11644">
    <property type="entry name" value="CYTIDINE DEAMINASE"/>
    <property type="match status" value="1"/>
</dbReference>
<dbReference type="GeneID" id="4907849"/>
<dbReference type="PROSITE" id="PS00903">
    <property type="entry name" value="CYT_DCMP_DEAMINASES_1"/>
    <property type="match status" value="1"/>
</dbReference>
<evidence type="ECO:0000256" key="7">
    <source>
        <dbReference type="ARBA" id="ARBA00022833"/>
    </source>
</evidence>
<dbReference type="STRING" id="399550.Smar_0069"/>
<dbReference type="GO" id="GO:0008270">
    <property type="term" value="F:zinc ion binding"/>
    <property type="evidence" value="ECO:0007669"/>
    <property type="project" value="InterPro"/>
</dbReference>
<dbReference type="OrthoDB" id="39143at2157"/>
<feature type="binding site" evidence="12">
    <location>
        <position position="57"/>
    </location>
    <ligand>
        <name>Zn(2+)</name>
        <dbReference type="ChEBI" id="CHEBI:29105"/>
        <note>catalytic</note>
    </ligand>
</feature>
<evidence type="ECO:0000256" key="8">
    <source>
        <dbReference type="ARBA" id="ARBA00032005"/>
    </source>
</evidence>
<dbReference type="AlphaFoldDB" id="A3DKM2"/>
<dbReference type="InterPro" id="IPR016192">
    <property type="entry name" value="APOBEC/CMP_deaminase_Zn-bd"/>
</dbReference>
<dbReference type="EC" id="3.5.4.5" evidence="4"/>
<dbReference type="GO" id="GO:0072527">
    <property type="term" value="P:pyrimidine-containing compound metabolic process"/>
    <property type="evidence" value="ECO:0007669"/>
    <property type="project" value="UniProtKB-ARBA"/>
</dbReference>
<evidence type="ECO:0000256" key="6">
    <source>
        <dbReference type="ARBA" id="ARBA00022801"/>
    </source>
</evidence>
<dbReference type="NCBIfam" id="TIGR01354">
    <property type="entry name" value="cyt_deam_tetra"/>
    <property type="match status" value="1"/>
</dbReference>
<keyword evidence="6 14" id="KW-0378">Hydrolase</keyword>
<dbReference type="GO" id="GO:0004126">
    <property type="term" value="F:cytidine deaminase activity"/>
    <property type="evidence" value="ECO:0007669"/>
    <property type="project" value="UniProtKB-EC"/>
</dbReference>
<comment type="catalytic activity">
    <reaction evidence="9">
        <text>cytidine + H2O + H(+) = uridine + NH4(+)</text>
        <dbReference type="Rhea" id="RHEA:16069"/>
        <dbReference type="ChEBI" id="CHEBI:15377"/>
        <dbReference type="ChEBI" id="CHEBI:15378"/>
        <dbReference type="ChEBI" id="CHEBI:16704"/>
        <dbReference type="ChEBI" id="CHEBI:17562"/>
        <dbReference type="ChEBI" id="CHEBI:28938"/>
        <dbReference type="EC" id="3.5.4.5"/>
    </reaction>
</comment>
<dbReference type="PROSITE" id="PS51747">
    <property type="entry name" value="CYT_DCMP_DEAMINASES_2"/>
    <property type="match status" value="1"/>
</dbReference>
<evidence type="ECO:0000256" key="9">
    <source>
        <dbReference type="ARBA" id="ARBA00049558"/>
    </source>
</evidence>
<dbReference type="EMBL" id="CP000575">
    <property type="protein sequence ID" value="ABN69182.1"/>
    <property type="molecule type" value="Genomic_DNA"/>
</dbReference>
<dbReference type="FunFam" id="3.40.140.10:FF:000008">
    <property type="entry name" value="Cytidine deaminase"/>
    <property type="match status" value="1"/>
</dbReference>
<protein>
    <recommendedName>
        <fullName evidence="4">cytidine deaminase</fullName>
        <ecNumber evidence="4">3.5.4.5</ecNumber>
    </recommendedName>
    <alternativeName>
        <fullName evidence="8">Cytidine aminohydrolase</fullName>
    </alternativeName>
</protein>
<feature type="binding site" evidence="12">
    <location>
        <position position="90"/>
    </location>
    <ligand>
        <name>Zn(2+)</name>
        <dbReference type="ChEBI" id="CHEBI:29105"/>
        <note>catalytic</note>
    </ligand>
</feature>
<dbReference type="HOGENOM" id="CLU_097262_4_1_2"/>
<dbReference type="GO" id="GO:0005829">
    <property type="term" value="C:cytosol"/>
    <property type="evidence" value="ECO:0007669"/>
    <property type="project" value="TreeGrafter"/>
</dbReference>
<comment type="similarity">
    <text evidence="3">Belongs to the cytidine and deoxycytidylate deaminase family.</text>
</comment>
<dbReference type="InterPro" id="IPR016193">
    <property type="entry name" value="Cytidine_deaminase-like"/>
</dbReference>
<evidence type="ECO:0000256" key="12">
    <source>
        <dbReference type="PIRSR" id="PIRSR606262-3"/>
    </source>
</evidence>
<evidence type="ECO:0000256" key="10">
    <source>
        <dbReference type="PIRSR" id="PIRSR606262-1"/>
    </source>
</evidence>
<evidence type="ECO:0000256" key="1">
    <source>
        <dbReference type="ARBA" id="ARBA00001947"/>
    </source>
</evidence>
<dbReference type="InterPro" id="IPR006262">
    <property type="entry name" value="Cyt_deam_tetra"/>
</dbReference>
<dbReference type="InterPro" id="IPR050202">
    <property type="entry name" value="Cyt/Deoxycyt_deaminase"/>
</dbReference>
<sequence>MVEKLNIDFLIEKAKSVLKNSYAPYSGVHVAAAVLTRNNSVFLGVNVENASYGLTICAERSAISAMVTAGEREPIAVAIVTDLDNPIPPCGACRQVIAEFNLESTIIMHSVKTGETIIKSLKELFPDPFSLDHK</sequence>
<keyword evidence="5 12" id="KW-0479">Metal-binding</keyword>
<evidence type="ECO:0000313" key="15">
    <source>
        <dbReference type="Proteomes" id="UP000000254"/>
    </source>
</evidence>
<feature type="binding site" evidence="11">
    <location>
        <begin position="46"/>
        <end position="52"/>
    </location>
    <ligand>
        <name>substrate</name>
    </ligand>
</feature>
<dbReference type="Gene3D" id="3.40.140.10">
    <property type="entry name" value="Cytidine Deaminase, domain 2"/>
    <property type="match status" value="1"/>
</dbReference>
<reference evidence="14 15" key="2">
    <citation type="journal article" date="2009" name="Stand. Genomic Sci.">
        <title>Complete genome sequence of Staphylothermus marinus Stetter and Fiala 1986 type strain F1.</title>
        <authorList>
            <person name="Anderson I.J."/>
            <person name="Sun H."/>
            <person name="Lapidus A."/>
            <person name="Copeland A."/>
            <person name="Glavina Del Rio T."/>
            <person name="Tice H."/>
            <person name="Dalin E."/>
            <person name="Lucas S."/>
            <person name="Barry K."/>
            <person name="Land M."/>
            <person name="Richardson P."/>
            <person name="Huber H."/>
            <person name="Kyrpides N.C."/>
        </authorList>
    </citation>
    <scope>NUCLEOTIDE SEQUENCE [LARGE SCALE GENOMIC DNA]</scope>
    <source>
        <strain evidence="15">ATCC 43588 / DSM 3639 / JCM 9404 / F1</strain>
    </source>
</reference>
<dbReference type="InterPro" id="IPR002125">
    <property type="entry name" value="CMP_dCMP_dom"/>
</dbReference>
<keyword evidence="7 12" id="KW-0862">Zinc</keyword>
<proteinExistence type="inferred from homology"/>
<dbReference type="Pfam" id="PF00383">
    <property type="entry name" value="dCMP_cyt_deam_1"/>
    <property type="match status" value="1"/>
</dbReference>
<dbReference type="GO" id="GO:0042802">
    <property type="term" value="F:identical protein binding"/>
    <property type="evidence" value="ECO:0007669"/>
    <property type="project" value="UniProtKB-ARBA"/>
</dbReference>
<dbReference type="SUPFAM" id="SSF53927">
    <property type="entry name" value="Cytidine deaminase-like"/>
    <property type="match status" value="1"/>
</dbReference>
<dbReference type="CDD" id="cd01283">
    <property type="entry name" value="cytidine_deaminase"/>
    <property type="match status" value="1"/>
</dbReference>
<feature type="active site" description="Proton donor" evidence="10">
    <location>
        <position position="59"/>
    </location>
</feature>
<evidence type="ECO:0000256" key="2">
    <source>
        <dbReference type="ARBA" id="ARBA00003949"/>
    </source>
</evidence>
<dbReference type="NCBIfam" id="NF004064">
    <property type="entry name" value="PRK05578.1"/>
    <property type="match status" value="1"/>
</dbReference>
<comment type="function">
    <text evidence="2">This enzyme scavenges exogenous and endogenous cytidine and 2'-deoxycytidine for UMP synthesis.</text>
</comment>
<name>A3DKM2_STAMF</name>
<gene>
    <name evidence="14" type="ordered locus">Smar_0069</name>
</gene>
<dbReference type="PANTHER" id="PTHR11644:SF2">
    <property type="entry name" value="CYTIDINE DEAMINASE"/>
    <property type="match status" value="1"/>
</dbReference>
<comment type="cofactor">
    <cofactor evidence="1 12">
        <name>Zn(2+)</name>
        <dbReference type="ChEBI" id="CHEBI:29105"/>
    </cofactor>
</comment>
<dbReference type="GO" id="GO:0055086">
    <property type="term" value="P:nucleobase-containing small molecule metabolic process"/>
    <property type="evidence" value="ECO:0007669"/>
    <property type="project" value="UniProtKB-ARBA"/>
</dbReference>
<evidence type="ECO:0000313" key="14">
    <source>
        <dbReference type="EMBL" id="ABN69182.1"/>
    </source>
</evidence>
<feature type="domain" description="CMP/dCMP-type deaminase" evidence="13">
    <location>
        <begin position="5"/>
        <end position="132"/>
    </location>
</feature>
<evidence type="ECO:0000256" key="11">
    <source>
        <dbReference type="PIRSR" id="PIRSR606262-2"/>
    </source>
</evidence>
<evidence type="ECO:0000256" key="5">
    <source>
        <dbReference type="ARBA" id="ARBA00022723"/>
    </source>
</evidence>
<evidence type="ECO:0000256" key="4">
    <source>
        <dbReference type="ARBA" id="ARBA00012783"/>
    </source>
</evidence>
<evidence type="ECO:0000256" key="3">
    <source>
        <dbReference type="ARBA" id="ARBA00006576"/>
    </source>
</evidence>